<dbReference type="OrthoDB" id="423498at2759"/>
<accession>A0A8X6J0J1</accession>
<evidence type="ECO:0000259" key="2">
    <source>
        <dbReference type="Pfam" id="PF08450"/>
    </source>
</evidence>
<dbReference type="Proteomes" id="UP000887116">
    <property type="component" value="Unassembled WGS sequence"/>
</dbReference>
<reference evidence="3" key="1">
    <citation type="submission" date="2020-07" db="EMBL/GenBank/DDBJ databases">
        <title>Multicomponent nature underlies the extraordinary mechanical properties of spider dragline silk.</title>
        <authorList>
            <person name="Kono N."/>
            <person name="Nakamura H."/>
            <person name="Mori M."/>
            <person name="Yoshida Y."/>
            <person name="Ohtoshi R."/>
            <person name="Malay A.D."/>
            <person name="Moran D.A.P."/>
            <person name="Tomita M."/>
            <person name="Numata K."/>
            <person name="Arakawa K."/>
        </authorList>
    </citation>
    <scope>NUCLEOTIDE SEQUENCE</scope>
</reference>
<evidence type="ECO:0000256" key="1">
    <source>
        <dbReference type="ARBA" id="ARBA00008853"/>
    </source>
</evidence>
<dbReference type="InterPro" id="IPR011042">
    <property type="entry name" value="6-blade_b-propeller_TolB-like"/>
</dbReference>
<sequence>MGRIGSTHRTLPTFRPVTFDFIPKIKEPICEARKIYYFDYNLEDGSATNKRVLINYNEDTAFENLGYPDGMTIDIEGKLWVACYAGGCVLRIDPATSVYYFIYLILLSIERKC</sequence>
<dbReference type="Gene3D" id="2.120.10.30">
    <property type="entry name" value="TolB, C-terminal domain"/>
    <property type="match status" value="1"/>
</dbReference>
<comment type="caution">
    <text evidence="3">The sequence shown here is derived from an EMBL/GenBank/DDBJ whole genome shotgun (WGS) entry which is preliminary data.</text>
</comment>
<dbReference type="AlphaFoldDB" id="A0A8X6J0J1"/>
<dbReference type="SUPFAM" id="SSF63829">
    <property type="entry name" value="Calcium-dependent phosphotriesterase"/>
    <property type="match status" value="1"/>
</dbReference>
<dbReference type="EMBL" id="BMAO01027141">
    <property type="protein sequence ID" value="GFR14775.1"/>
    <property type="molecule type" value="Genomic_DNA"/>
</dbReference>
<protein>
    <recommendedName>
        <fullName evidence="2">SMP-30/Gluconolactonase/LRE-like region domain-containing protein</fullName>
    </recommendedName>
</protein>
<evidence type="ECO:0000313" key="3">
    <source>
        <dbReference type="EMBL" id="GFR14775.1"/>
    </source>
</evidence>
<dbReference type="Pfam" id="PF08450">
    <property type="entry name" value="SGL"/>
    <property type="match status" value="1"/>
</dbReference>
<dbReference type="InterPro" id="IPR013658">
    <property type="entry name" value="SGL"/>
</dbReference>
<name>A0A8X6J0J1_TRICU</name>
<organism evidence="3 4">
    <name type="scientific">Trichonephila clavata</name>
    <name type="common">Joro spider</name>
    <name type="synonym">Nephila clavata</name>
    <dbReference type="NCBI Taxonomy" id="2740835"/>
    <lineage>
        <taxon>Eukaryota</taxon>
        <taxon>Metazoa</taxon>
        <taxon>Ecdysozoa</taxon>
        <taxon>Arthropoda</taxon>
        <taxon>Chelicerata</taxon>
        <taxon>Arachnida</taxon>
        <taxon>Araneae</taxon>
        <taxon>Araneomorphae</taxon>
        <taxon>Entelegynae</taxon>
        <taxon>Araneoidea</taxon>
        <taxon>Nephilidae</taxon>
        <taxon>Trichonephila</taxon>
    </lineage>
</organism>
<dbReference type="PANTHER" id="PTHR10907:SF47">
    <property type="entry name" value="REGUCALCIN"/>
    <property type="match status" value="1"/>
</dbReference>
<evidence type="ECO:0000313" key="4">
    <source>
        <dbReference type="Proteomes" id="UP000887116"/>
    </source>
</evidence>
<comment type="similarity">
    <text evidence="1">Belongs to the SMP-30/CGR1 family.</text>
</comment>
<proteinExistence type="inferred from homology"/>
<gene>
    <name evidence="3" type="ORF">TNCT_257531</name>
</gene>
<feature type="domain" description="SMP-30/Gluconolactonase/LRE-like region" evidence="2">
    <location>
        <begin position="32"/>
        <end position="96"/>
    </location>
</feature>
<keyword evidence="4" id="KW-1185">Reference proteome</keyword>
<dbReference type="PANTHER" id="PTHR10907">
    <property type="entry name" value="REGUCALCIN"/>
    <property type="match status" value="1"/>
</dbReference>
<dbReference type="GO" id="GO:0005509">
    <property type="term" value="F:calcium ion binding"/>
    <property type="evidence" value="ECO:0007669"/>
    <property type="project" value="TreeGrafter"/>
</dbReference>
<dbReference type="GO" id="GO:0019853">
    <property type="term" value="P:L-ascorbic acid biosynthetic process"/>
    <property type="evidence" value="ECO:0007669"/>
    <property type="project" value="TreeGrafter"/>
</dbReference>
<dbReference type="GO" id="GO:0004341">
    <property type="term" value="F:gluconolactonase activity"/>
    <property type="evidence" value="ECO:0007669"/>
    <property type="project" value="TreeGrafter"/>
</dbReference>